<reference evidence="3 4" key="1">
    <citation type="journal article" date="2019" name="Int. J. Syst. Evol. Microbiol.">
        <title>The Global Catalogue of Microorganisms (GCM) 10K type strain sequencing project: providing services to taxonomists for standard genome sequencing and annotation.</title>
        <authorList>
            <consortium name="The Broad Institute Genomics Platform"/>
            <consortium name="The Broad Institute Genome Sequencing Center for Infectious Disease"/>
            <person name="Wu L."/>
            <person name="Ma J."/>
        </authorList>
    </citation>
    <scope>NUCLEOTIDE SEQUENCE [LARGE SCALE GENOMIC DNA]</scope>
    <source>
        <strain evidence="3 4">JCM 6835</strain>
    </source>
</reference>
<name>A0ABN3T2A8_9ACTN</name>
<dbReference type="Proteomes" id="UP001501666">
    <property type="component" value="Unassembled WGS sequence"/>
</dbReference>
<evidence type="ECO:0000313" key="3">
    <source>
        <dbReference type="EMBL" id="GAA2692176.1"/>
    </source>
</evidence>
<feature type="compositionally biased region" description="Pro residues" evidence="1">
    <location>
        <begin position="69"/>
        <end position="87"/>
    </location>
</feature>
<feature type="signal peptide" evidence="2">
    <location>
        <begin position="1"/>
        <end position="32"/>
    </location>
</feature>
<keyword evidence="2" id="KW-0732">Signal</keyword>
<feature type="chain" id="PRO_5045979939" description="Lipoprotein" evidence="2">
    <location>
        <begin position="33"/>
        <end position="180"/>
    </location>
</feature>
<evidence type="ECO:0000313" key="4">
    <source>
        <dbReference type="Proteomes" id="UP001501666"/>
    </source>
</evidence>
<evidence type="ECO:0000256" key="1">
    <source>
        <dbReference type="SAM" id="MobiDB-lite"/>
    </source>
</evidence>
<evidence type="ECO:0000256" key="2">
    <source>
        <dbReference type="SAM" id="SignalP"/>
    </source>
</evidence>
<dbReference type="RefSeq" id="WP_346154562.1">
    <property type="nucleotide sequence ID" value="NZ_BAAATE010000034.1"/>
</dbReference>
<dbReference type="EMBL" id="BAAATE010000034">
    <property type="protein sequence ID" value="GAA2692176.1"/>
    <property type="molecule type" value="Genomic_DNA"/>
</dbReference>
<keyword evidence="4" id="KW-1185">Reference proteome</keyword>
<protein>
    <recommendedName>
        <fullName evidence="5">Lipoprotein</fullName>
    </recommendedName>
</protein>
<organism evidence="3 4">
    <name type="scientific">Nonomuraea recticatena</name>
    <dbReference type="NCBI Taxonomy" id="46178"/>
    <lineage>
        <taxon>Bacteria</taxon>
        <taxon>Bacillati</taxon>
        <taxon>Actinomycetota</taxon>
        <taxon>Actinomycetes</taxon>
        <taxon>Streptosporangiales</taxon>
        <taxon>Streptosporangiaceae</taxon>
        <taxon>Nonomuraea</taxon>
    </lineage>
</organism>
<comment type="caution">
    <text evidence="3">The sequence shown here is derived from an EMBL/GenBank/DDBJ whole genome shotgun (WGS) entry which is preliminary data.</text>
</comment>
<accession>A0ABN3T2A8</accession>
<proteinExistence type="predicted"/>
<sequence length="180" mass="18670">MHAPSPARIALVLTMTAALLAACASSDAPACAATLAAGPPPKLPTGSGNALSGKAPSSVVQPAAVQTRPPIPPARPNVAPARPPVAPAKPALPQSRPTTQATAVPQSAVPYRRDPARSYPTQKRPTYRGAYRHYDGFPGWYPIDVWPIGYADTYGCTMTGIESQPADLDGDGQPDPAAQW</sequence>
<gene>
    <name evidence="3" type="ORF">GCM10010412_082930</name>
</gene>
<feature type="region of interest" description="Disordered" evidence="1">
    <location>
        <begin position="66"/>
        <end position="106"/>
    </location>
</feature>
<evidence type="ECO:0008006" key="5">
    <source>
        <dbReference type="Google" id="ProtNLM"/>
    </source>
</evidence>
<feature type="compositionally biased region" description="Polar residues" evidence="1">
    <location>
        <begin position="95"/>
        <end position="105"/>
    </location>
</feature>